<proteinExistence type="predicted"/>
<name>A0A3R8NU97_9PSEU</name>
<dbReference type="Pfam" id="PF08044">
    <property type="entry name" value="DUF1707"/>
    <property type="match status" value="1"/>
</dbReference>
<organism evidence="3 4">
    <name type="scientific">Saccharopolyspora rhizosphaerae</name>
    <dbReference type="NCBI Taxonomy" id="2492662"/>
    <lineage>
        <taxon>Bacteria</taxon>
        <taxon>Bacillati</taxon>
        <taxon>Actinomycetota</taxon>
        <taxon>Actinomycetes</taxon>
        <taxon>Pseudonocardiales</taxon>
        <taxon>Pseudonocardiaceae</taxon>
        <taxon>Saccharopolyspora</taxon>
    </lineage>
</organism>
<dbReference type="OrthoDB" id="3534574at2"/>
<evidence type="ECO:0000313" key="4">
    <source>
        <dbReference type="Proteomes" id="UP000274515"/>
    </source>
</evidence>
<dbReference type="EMBL" id="RSAA01000035">
    <property type="protein sequence ID" value="RRO13243.1"/>
    <property type="molecule type" value="Genomic_DNA"/>
</dbReference>
<dbReference type="InterPro" id="IPR012551">
    <property type="entry name" value="DUF1707_SHOCT-like"/>
</dbReference>
<comment type="caution">
    <text evidence="3">The sequence shown here is derived from an EMBL/GenBank/DDBJ whole genome shotgun (WGS) entry which is preliminary data.</text>
</comment>
<evidence type="ECO:0000259" key="2">
    <source>
        <dbReference type="Pfam" id="PF08044"/>
    </source>
</evidence>
<keyword evidence="1" id="KW-1133">Transmembrane helix</keyword>
<protein>
    <submittedName>
        <fullName evidence="3">DUF1707 domain-containing protein</fullName>
    </submittedName>
</protein>
<evidence type="ECO:0000313" key="3">
    <source>
        <dbReference type="EMBL" id="RRO13243.1"/>
    </source>
</evidence>
<evidence type="ECO:0000256" key="1">
    <source>
        <dbReference type="SAM" id="Phobius"/>
    </source>
</evidence>
<dbReference type="AlphaFoldDB" id="A0A3R8NU97"/>
<keyword evidence="1" id="KW-0472">Membrane</keyword>
<feature type="transmembrane region" description="Helical" evidence="1">
    <location>
        <begin position="84"/>
        <end position="100"/>
    </location>
</feature>
<keyword evidence="4" id="KW-1185">Reference proteome</keyword>
<sequence length="103" mass="11284">MRLLGEHFSAGRLELAEYDERCRSAAAARFGSELDELFEDLPEPRPSRELSPAARRGAPPAGRIAIAVGAAAVLVALVLVARQFGLILLIPTLVIFWFAWRRG</sequence>
<gene>
    <name evidence="3" type="ORF">EIL87_24085</name>
</gene>
<dbReference type="Proteomes" id="UP000274515">
    <property type="component" value="Unassembled WGS sequence"/>
</dbReference>
<keyword evidence="1" id="KW-0812">Transmembrane</keyword>
<accession>A0A3R8NU97</accession>
<reference evidence="3 4" key="1">
    <citation type="submission" date="2018-11" db="EMBL/GenBank/DDBJ databases">
        <title>Saccharopolyspora rhizosphaerae sp. nov., an actinomycete isolated from rhizosphere soil in Thailand.</title>
        <authorList>
            <person name="Intra B."/>
            <person name="Euanorasetr J."/>
            <person name="Take A."/>
            <person name="Inahashi Y."/>
            <person name="Mori M."/>
            <person name="Panbangred W."/>
            <person name="Matsumoto A."/>
        </authorList>
    </citation>
    <scope>NUCLEOTIDE SEQUENCE [LARGE SCALE GENOMIC DNA]</scope>
    <source>
        <strain evidence="3 4">H219</strain>
    </source>
</reference>
<feature type="domain" description="DUF1707" evidence="2">
    <location>
        <begin position="2"/>
        <end position="42"/>
    </location>
</feature>